<sequence>MTLALKDFDELKRLFDDCVAFVLKRENKDSIAALPSRRRDELQFLRTIFHELGTQITSAKSNDKRAVVARSVDIVYAAMNVIVADIDRSKAAYESSGRVKDRLNIAMGISAEHQASPDQLAKFYKSLNQFMNQIYVDHDSRKGFKKDHILQSVPVDKLVKFAKIGYEFEEAAQNNVNNSLVVGEKAKADGAWYKPTKEVPESIVAPFKTFADLKEELHQLIIAETADKNASDVSSLDENRALQLQFLDSLAISLSGPKAAGIKETEKTAILAGAMYLVRGHIAKEYGLEPLSNEDIKATLLRNGSVVHTELTKTLNAKATPVQDIEVLITAANQYIRHMTVQNVESKGSIKPEHIFSTIKDFLLNPILSMAQQMIRSCRDKAIDHCVVELNKEIELSKPKEASSSYVSSIYNWWKKTPKVQEEEEDLEDQNEQKASSSTDITQPTL</sequence>
<dbReference type="Pfam" id="PF16848">
    <property type="entry name" value="SoDot-IcmSS"/>
    <property type="match status" value="2"/>
</dbReference>
<evidence type="ECO:0000313" key="5">
    <source>
        <dbReference type="Proteomes" id="UP000254230"/>
    </source>
</evidence>
<dbReference type="AlphaFoldDB" id="A0A378KQ44"/>
<dbReference type="InterPro" id="IPR031758">
    <property type="entry name" value="SoDot-IcmSS"/>
</dbReference>
<name>A0A378KQ44_9GAMM</name>
<dbReference type="RefSeq" id="WP_058474758.1">
    <property type="nucleotide sequence ID" value="NZ_CAAAIL010000025.1"/>
</dbReference>
<accession>A0A378KQ44</accession>
<feature type="region of interest" description="Disordered" evidence="1">
    <location>
        <begin position="421"/>
        <end position="446"/>
    </location>
</feature>
<dbReference type="Proteomes" id="UP000054639">
    <property type="component" value="Unassembled WGS sequence"/>
</dbReference>
<dbReference type="Proteomes" id="UP000254230">
    <property type="component" value="Unassembled WGS sequence"/>
</dbReference>
<gene>
    <name evidence="2" type="ORF">Lqua_2616</name>
    <name evidence="3" type="ORF">NCTC12376_00808</name>
</gene>
<evidence type="ECO:0000313" key="4">
    <source>
        <dbReference type="Proteomes" id="UP000054639"/>
    </source>
</evidence>
<evidence type="ECO:0000313" key="2">
    <source>
        <dbReference type="EMBL" id="KTD45155.1"/>
    </source>
</evidence>
<organism evidence="3 5">
    <name type="scientific">Legionella quateirensis</name>
    <dbReference type="NCBI Taxonomy" id="45072"/>
    <lineage>
        <taxon>Bacteria</taxon>
        <taxon>Pseudomonadati</taxon>
        <taxon>Pseudomonadota</taxon>
        <taxon>Gammaproteobacteria</taxon>
        <taxon>Legionellales</taxon>
        <taxon>Legionellaceae</taxon>
        <taxon>Legionella</taxon>
    </lineage>
</organism>
<keyword evidence="4" id="KW-1185">Reference proteome</keyword>
<dbReference type="OrthoDB" id="5649158at2"/>
<evidence type="ECO:0000313" key="3">
    <source>
        <dbReference type="EMBL" id="STY17014.1"/>
    </source>
</evidence>
<feature type="compositionally biased region" description="Polar residues" evidence="1">
    <location>
        <begin position="434"/>
        <end position="446"/>
    </location>
</feature>
<dbReference type="InterPro" id="IPR044887">
    <property type="entry name" value="SoDot-IcmSS_sf"/>
</dbReference>
<reference evidence="3 5" key="2">
    <citation type="submission" date="2018-06" db="EMBL/GenBank/DDBJ databases">
        <authorList>
            <consortium name="Pathogen Informatics"/>
            <person name="Doyle S."/>
        </authorList>
    </citation>
    <scope>NUCLEOTIDE SEQUENCE [LARGE SCALE GENOMIC DNA]</scope>
    <source>
        <strain evidence="3 5">NCTC12376</strain>
    </source>
</reference>
<dbReference type="EMBL" id="UGOW01000001">
    <property type="protein sequence ID" value="STY17014.1"/>
    <property type="molecule type" value="Genomic_DNA"/>
</dbReference>
<dbReference type="EMBL" id="LNYR01000036">
    <property type="protein sequence ID" value="KTD45155.1"/>
    <property type="molecule type" value="Genomic_DNA"/>
</dbReference>
<protein>
    <submittedName>
        <fullName evidence="3">Dot/Icm secretion system substrate</fullName>
    </submittedName>
    <submittedName>
        <fullName evidence="2">Substrate of the Dot/Icm secretion system</fullName>
    </submittedName>
</protein>
<reference evidence="2 4" key="1">
    <citation type="submission" date="2015-11" db="EMBL/GenBank/DDBJ databases">
        <title>Genomic analysis of 38 Legionella species identifies large and diverse effector repertoires.</title>
        <authorList>
            <person name="Burstein D."/>
            <person name="Amaro F."/>
            <person name="Zusman T."/>
            <person name="Lifshitz Z."/>
            <person name="Cohen O."/>
            <person name="Gilbert J.A."/>
            <person name="Pupko T."/>
            <person name="Shuman H.A."/>
            <person name="Segal G."/>
        </authorList>
    </citation>
    <scope>NUCLEOTIDE SEQUENCE [LARGE SCALE GENOMIC DNA]</scope>
    <source>
        <strain evidence="2 4">ATCC 49507</strain>
    </source>
</reference>
<dbReference type="Gene3D" id="1.20.1440.330">
    <property type="match status" value="2"/>
</dbReference>
<evidence type="ECO:0000256" key="1">
    <source>
        <dbReference type="SAM" id="MobiDB-lite"/>
    </source>
</evidence>
<proteinExistence type="predicted"/>